<keyword evidence="1" id="KW-0812">Transmembrane</keyword>
<gene>
    <name evidence="2" type="ORF">E7V67_021125</name>
</gene>
<dbReference type="CDD" id="cd20743">
    <property type="entry name" value="FIX_RhsA-like"/>
    <property type="match status" value="1"/>
</dbReference>
<dbReference type="Proteomes" id="UP000321323">
    <property type="component" value="Chromosome"/>
</dbReference>
<accession>A0ABZ1UIV3</accession>
<evidence type="ECO:0000313" key="2">
    <source>
        <dbReference type="EMBL" id="WUR12180.1"/>
    </source>
</evidence>
<evidence type="ECO:0000256" key="1">
    <source>
        <dbReference type="SAM" id="Phobius"/>
    </source>
</evidence>
<keyword evidence="1" id="KW-1133">Transmembrane helix</keyword>
<organism evidence="2 3">
    <name type="scientific">[Empedobacter] haloabium</name>
    <dbReference type="NCBI Taxonomy" id="592317"/>
    <lineage>
        <taxon>Bacteria</taxon>
        <taxon>Pseudomonadati</taxon>
        <taxon>Pseudomonadota</taxon>
        <taxon>Betaproteobacteria</taxon>
        <taxon>Burkholderiales</taxon>
        <taxon>Oxalobacteraceae</taxon>
        <taxon>Telluria group</taxon>
        <taxon>Telluria group incertae sedis</taxon>
    </lineage>
</organism>
<keyword evidence="3" id="KW-1185">Reference proteome</keyword>
<evidence type="ECO:0000313" key="3">
    <source>
        <dbReference type="Proteomes" id="UP000321323"/>
    </source>
</evidence>
<proteinExistence type="predicted"/>
<dbReference type="EMBL" id="CP136508">
    <property type="protein sequence ID" value="WUR12180.1"/>
    <property type="molecule type" value="Genomic_DNA"/>
</dbReference>
<feature type="transmembrane region" description="Helical" evidence="1">
    <location>
        <begin position="25"/>
        <end position="43"/>
    </location>
</feature>
<sequence length="199" mass="21772">MALIDAVMDVVNVVQKYIAKKEIEFLAWVSLGINLIGVIPLPASSAARMSLRPTLHLARQKLAISAKDVGTTLVEVLVLHLNAKLAGELDTFIDGAMARLSGILDDCAKLADGIADDLINILNRCIGNKPLFDIAAPAEVESKLHDHKVQSSWRRMLGALDRQYKRAANYAAMQKGDLPKTQDGRQIMGLRRGKTLQLH</sequence>
<evidence type="ECO:0008006" key="4">
    <source>
        <dbReference type="Google" id="ProtNLM"/>
    </source>
</evidence>
<keyword evidence="1" id="KW-0472">Membrane</keyword>
<protein>
    <recommendedName>
        <fullName evidence="4">Fungal STAND N-terminal Goodbye domain-containing protein</fullName>
    </recommendedName>
</protein>
<name>A0ABZ1UIV3_9BURK</name>
<reference evidence="2 3" key="1">
    <citation type="journal article" date="2019" name="Int. J. Syst. Evol. Microbiol.">
        <title>The Draft Whole-Genome Sequence of the Antibiotic Producer Empedobacter haloabium ATCC 31962 Provides Indications for Its Taxonomic Reclassification.</title>
        <authorList>
            <person name="Miess H."/>
            <person name="Arlt P."/>
            <person name="Apel A.K."/>
            <person name="Weber T."/>
            <person name="Nieselt K."/>
            <person name="Hanssen F."/>
            <person name="Czemmel S."/>
            <person name="Nahnsen S."/>
            <person name="Gross H."/>
        </authorList>
    </citation>
    <scope>NUCLEOTIDE SEQUENCE [LARGE SCALE GENOMIC DNA]</scope>
    <source>
        <strain evidence="2 3">ATCC 31962</strain>
    </source>
</reference>